<dbReference type="Proteomes" id="UP001595923">
    <property type="component" value="Unassembled WGS sequence"/>
</dbReference>
<dbReference type="RefSeq" id="WP_378571855.1">
    <property type="nucleotide sequence ID" value="NZ_JBHSFQ010000003.1"/>
</dbReference>
<feature type="chain" id="PRO_5045692017" evidence="2">
    <location>
        <begin position="20"/>
        <end position="232"/>
    </location>
</feature>
<dbReference type="EMBL" id="JBHSFQ010000003">
    <property type="protein sequence ID" value="MFC4561247.1"/>
    <property type="molecule type" value="Genomic_DNA"/>
</dbReference>
<dbReference type="PANTHER" id="PTHR36933">
    <property type="entry name" value="SLL0788 PROTEIN"/>
    <property type="match status" value="1"/>
</dbReference>
<dbReference type="Gene3D" id="1.20.1260.10">
    <property type="match status" value="1"/>
</dbReference>
<feature type="compositionally biased region" description="Low complexity" evidence="1">
    <location>
        <begin position="33"/>
        <end position="45"/>
    </location>
</feature>
<evidence type="ECO:0000259" key="3">
    <source>
        <dbReference type="Pfam" id="PF03713"/>
    </source>
</evidence>
<feature type="region of interest" description="Disordered" evidence="1">
    <location>
        <begin position="20"/>
        <end position="49"/>
    </location>
</feature>
<keyword evidence="5" id="KW-1185">Reference proteome</keyword>
<evidence type="ECO:0000313" key="5">
    <source>
        <dbReference type="Proteomes" id="UP001595923"/>
    </source>
</evidence>
<gene>
    <name evidence="4" type="ORF">ACFO4E_05185</name>
</gene>
<accession>A0ABV9DRF0</accession>
<organism evidence="4 5">
    <name type="scientific">Nocardiopsis mangrovi</name>
    <dbReference type="NCBI Taxonomy" id="1179818"/>
    <lineage>
        <taxon>Bacteria</taxon>
        <taxon>Bacillati</taxon>
        <taxon>Actinomycetota</taxon>
        <taxon>Actinomycetes</taxon>
        <taxon>Streptosporangiales</taxon>
        <taxon>Nocardiopsidaceae</taxon>
        <taxon>Nocardiopsis</taxon>
    </lineage>
</organism>
<dbReference type="InterPro" id="IPR005183">
    <property type="entry name" value="DUF305_CopM-like"/>
</dbReference>
<dbReference type="PROSITE" id="PS51257">
    <property type="entry name" value="PROKAR_LIPOPROTEIN"/>
    <property type="match status" value="1"/>
</dbReference>
<evidence type="ECO:0000313" key="4">
    <source>
        <dbReference type="EMBL" id="MFC4561247.1"/>
    </source>
</evidence>
<dbReference type="Pfam" id="PF03713">
    <property type="entry name" value="DUF305"/>
    <property type="match status" value="1"/>
</dbReference>
<proteinExistence type="predicted"/>
<keyword evidence="2" id="KW-0732">Signal</keyword>
<dbReference type="InterPro" id="IPR012347">
    <property type="entry name" value="Ferritin-like"/>
</dbReference>
<feature type="domain" description="DUF305" evidence="3">
    <location>
        <begin position="62"/>
        <end position="229"/>
    </location>
</feature>
<evidence type="ECO:0000256" key="2">
    <source>
        <dbReference type="SAM" id="SignalP"/>
    </source>
</evidence>
<sequence>MRRWVLAAGAAVLFTGATACSSTESADGPPVLAPGAPGESASPASQDQIDAASETIQHNEADVEYMLMMIEHHGQAVRMTDLAEDRMDNDDLGLIAERIGAAQGPEIEAMEGWLDTNVYGPAEENPNHQGFCANGPSEEGHHGGDSECPVNLDHSEMPGMATEDELTDLEDADGADFDELFVELMTAHHEGAISMAEDEVASGKHPDALKMAADVMVEQQADINRMAEVMGE</sequence>
<evidence type="ECO:0000256" key="1">
    <source>
        <dbReference type="SAM" id="MobiDB-lite"/>
    </source>
</evidence>
<name>A0ABV9DRF0_9ACTN</name>
<dbReference type="PANTHER" id="PTHR36933:SF1">
    <property type="entry name" value="SLL0788 PROTEIN"/>
    <property type="match status" value="1"/>
</dbReference>
<reference evidence="5" key="1">
    <citation type="journal article" date="2019" name="Int. J. Syst. Evol. Microbiol.">
        <title>The Global Catalogue of Microorganisms (GCM) 10K type strain sequencing project: providing services to taxonomists for standard genome sequencing and annotation.</title>
        <authorList>
            <consortium name="The Broad Institute Genomics Platform"/>
            <consortium name="The Broad Institute Genome Sequencing Center for Infectious Disease"/>
            <person name="Wu L."/>
            <person name="Ma J."/>
        </authorList>
    </citation>
    <scope>NUCLEOTIDE SEQUENCE [LARGE SCALE GENOMIC DNA]</scope>
    <source>
        <strain evidence="5">XZYJ18</strain>
    </source>
</reference>
<feature type="signal peptide" evidence="2">
    <location>
        <begin position="1"/>
        <end position="19"/>
    </location>
</feature>
<protein>
    <submittedName>
        <fullName evidence="4">DUF305 domain-containing protein</fullName>
    </submittedName>
</protein>
<comment type="caution">
    <text evidence="4">The sequence shown here is derived from an EMBL/GenBank/DDBJ whole genome shotgun (WGS) entry which is preliminary data.</text>
</comment>